<keyword evidence="3" id="KW-1185">Reference proteome</keyword>
<gene>
    <name evidence="2" type="ORF">AVEN_232182_1</name>
</gene>
<proteinExistence type="predicted"/>
<comment type="caution">
    <text evidence="2">The sequence shown here is derived from an EMBL/GenBank/DDBJ whole genome shotgun (WGS) entry which is preliminary data.</text>
</comment>
<dbReference type="EMBL" id="BGPR01053451">
    <property type="protein sequence ID" value="GBO30262.1"/>
    <property type="molecule type" value="Genomic_DNA"/>
</dbReference>
<sequence length="46" mass="5629">MDKRLKTGDRHLELIFEPHRFGSYGDNWDHRDENHEVQRPADWPVQ</sequence>
<protein>
    <submittedName>
        <fullName evidence="2">Uncharacterized protein</fullName>
    </submittedName>
</protein>
<evidence type="ECO:0000313" key="2">
    <source>
        <dbReference type="EMBL" id="GBO30262.1"/>
    </source>
</evidence>
<feature type="region of interest" description="Disordered" evidence="1">
    <location>
        <begin position="27"/>
        <end position="46"/>
    </location>
</feature>
<feature type="compositionally biased region" description="Basic and acidic residues" evidence="1">
    <location>
        <begin position="27"/>
        <end position="39"/>
    </location>
</feature>
<dbReference type="Proteomes" id="UP000499080">
    <property type="component" value="Unassembled WGS sequence"/>
</dbReference>
<reference evidence="2 3" key="1">
    <citation type="journal article" date="2019" name="Sci. Rep.">
        <title>Orb-weaving spider Araneus ventricosus genome elucidates the spidroin gene catalogue.</title>
        <authorList>
            <person name="Kono N."/>
            <person name="Nakamura H."/>
            <person name="Ohtoshi R."/>
            <person name="Moran D.A.P."/>
            <person name="Shinohara A."/>
            <person name="Yoshida Y."/>
            <person name="Fujiwara M."/>
            <person name="Mori M."/>
            <person name="Tomita M."/>
            <person name="Arakawa K."/>
        </authorList>
    </citation>
    <scope>NUCLEOTIDE SEQUENCE [LARGE SCALE GENOMIC DNA]</scope>
</reference>
<organism evidence="2 3">
    <name type="scientific">Araneus ventricosus</name>
    <name type="common">Orbweaver spider</name>
    <name type="synonym">Epeira ventricosa</name>
    <dbReference type="NCBI Taxonomy" id="182803"/>
    <lineage>
        <taxon>Eukaryota</taxon>
        <taxon>Metazoa</taxon>
        <taxon>Ecdysozoa</taxon>
        <taxon>Arthropoda</taxon>
        <taxon>Chelicerata</taxon>
        <taxon>Arachnida</taxon>
        <taxon>Araneae</taxon>
        <taxon>Araneomorphae</taxon>
        <taxon>Entelegynae</taxon>
        <taxon>Araneoidea</taxon>
        <taxon>Araneidae</taxon>
        <taxon>Araneus</taxon>
    </lineage>
</organism>
<dbReference type="AlphaFoldDB" id="A0A4Y2VZY1"/>
<evidence type="ECO:0000313" key="3">
    <source>
        <dbReference type="Proteomes" id="UP000499080"/>
    </source>
</evidence>
<evidence type="ECO:0000256" key="1">
    <source>
        <dbReference type="SAM" id="MobiDB-lite"/>
    </source>
</evidence>
<accession>A0A4Y2VZY1</accession>
<feature type="non-terminal residue" evidence="2">
    <location>
        <position position="46"/>
    </location>
</feature>
<name>A0A4Y2VZY1_ARAVE</name>